<dbReference type="Proteomes" id="UP000050465">
    <property type="component" value="Unassembled WGS sequence"/>
</dbReference>
<comment type="caution">
    <text evidence="1">The sequence shown here is derived from an EMBL/GenBank/DDBJ whole genome shotgun (WGS) entry which is preliminary data.</text>
</comment>
<dbReference type="AlphaFoldDB" id="A0A0P8D6B4"/>
<name>A0A0P8D6B4_9CYAN</name>
<proteinExistence type="predicted"/>
<dbReference type="STRING" id="1666911.HLUCCA11_23440"/>
<gene>
    <name evidence="1" type="ORF">HLUCCA11_23440</name>
</gene>
<organism evidence="1 2">
    <name type="scientific">Phormidesmis priestleyi Ana</name>
    <dbReference type="NCBI Taxonomy" id="1666911"/>
    <lineage>
        <taxon>Bacteria</taxon>
        <taxon>Bacillati</taxon>
        <taxon>Cyanobacteriota</taxon>
        <taxon>Cyanophyceae</taxon>
        <taxon>Leptolyngbyales</taxon>
        <taxon>Leptolyngbyaceae</taxon>
        <taxon>Phormidesmis</taxon>
    </lineage>
</organism>
<sequence length="132" mass="15468">MIYGSQDTKRVFGQWLELHHSRRELWPQKLDDWYESRGGDAANGKGLTDEMLLEWMAEETGWPELKEDYFLRLYRRQKQWSRGKKEGRDNLLLAVAIAKVKLLTVGSGNERDRVDDIEVILNVLRGVFDPFA</sequence>
<evidence type="ECO:0000313" key="2">
    <source>
        <dbReference type="Proteomes" id="UP000050465"/>
    </source>
</evidence>
<reference evidence="1 2" key="1">
    <citation type="submission" date="2015-09" db="EMBL/GenBank/DDBJ databases">
        <title>Identification and resolution of microdiversity through metagenomic sequencing of parallel consortia.</title>
        <authorList>
            <person name="Nelson W.C."/>
            <person name="Romine M.F."/>
            <person name="Lindemann S.R."/>
        </authorList>
    </citation>
    <scope>NUCLEOTIDE SEQUENCE [LARGE SCALE GENOMIC DNA]</scope>
    <source>
        <strain evidence="1">Ana</strain>
    </source>
</reference>
<evidence type="ECO:0000313" key="1">
    <source>
        <dbReference type="EMBL" id="KPQ31569.1"/>
    </source>
</evidence>
<protein>
    <submittedName>
        <fullName evidence="1">Uncharacterized protein</fullName>
    </submittedName>
</protein>
<dbReference type="EMBL" id="LJZR01000095">
    <property type="protein sequence ID" value="KPQ31569.1"/>
    <property type="molecule type" value="Genomic_DNA"/>
</dbReference>
<accession>A0A0P8D6B4</accession>